<gene>
    <name evidence="2" type="ORF">Cadr_000010631</name>
</gene>
<protein>
    <submittedName>
        <fullName evidence="2">Uncharacterized protein</fullName>
    </submittedName>
</protein>
<organism evidence="2 3">
    <name type="scientific">Camelus dromedarius</name>
    <name type="common">Dromedary</name>
    <name type="synonym">Arabian camel</name>
    <dbReference type="NCBI Taxonomy" id="9838"/>
    <lineage>
        <taxon>Eukaryota</taxon>
        <taxon>Metazoa</taxon>
        <taxon>Chordata</taxon>
        <taxon>Craniata</taxon>
        <taxon>Vertebrata</taxon>
        <taxon>Euteleostomi</taxon>
        <taxon>Mammalia</taxon>
        <taxon>Eutheria</taxon>
        <taxon>Laurasiatheria</taxon>
        <taxon>Artiodactyla</taxon>
        <taxon>Tylopoda</taxon>
        <taxon>Camelidae</taxon>
        <taxon>Camelus</taxon>
    </lineage>
</organism>
<dbReference type="AlphaFoldDB" id="A0A5N4DX10"/>
<reference evidence="2" key="1">
    <citation type="submission" date="2014-12" db="EMBL/GenBank/DDBJ databases">
        <authorList>
            <person name="Fitak R."/>
            <person name="Mohandesan E."/>
            <person name="Burger P.A."/>
            <person name="Jukka C."/>
        </authorList>
    </citation>
    <scope>NUCLEOTIDE SEQUENCE</scope>
    <source>
        <strain evidence="2">Drom800</strain>
        <tissue evidence="2">Blood</tissue>
    </source>
</reference>
<feature type="region of interest" description="Disordered" evidence="1">
    <location>
        <begin position="54"/>
        <end position="77"/>
    </location>
</feature>
<name>A0A5N4DX10_CAMDR</name>
<comment type="caution">
    <text evidence="2">The sequence shown here is derived from an EMBL/GenBank/DDBJ whole genome shotgun (WGS) entry which is preliminary data.</text>
</comment>
<dbReference type="EMBL" id="JWIN03000008">
    <property type="protein sequence ID" value="KAB1275682.1"/>
    <property type="molecule type" value="Genomic_DNA"/>
</dbReference>
<evidence type="ECO:0000313" key="3">
    <source>
        <dbReference type="Proteomes" id="UP000299084"/>
    </source>
</evidence>
<reference evidence="2 3" key="2">
    <citation type="journal article" date="2019" name="Mol. Ecol. Resour.">
        <title>Improving Illumina assemblies with Hi-C and long reads: an example with the North African dromedary.</title>
        <authorList>
            <person name="Elbers J.P."/>
            <person name="Rogers M.F."/>
            <person name="Perelman P.L."/>
            <person name="Proskuryakova A.A."/>
            <person name="Serdyukova N.A."/>
            <person name="Johnson W.E."/>
            <person name="Horin P."/>
            <person name="Corander J."/>
            <person name="Murphy D."/>
            <person name="Burger P.A."/>
        </authorList>
    </citation>
    <scope>NUCLEOTIDE SEQUENCE [LARGE SCALE GENOMIC DNA]</scope>
    <source>
        <strain evidence="2">Drom800</strain>
        <tissue evidence="2">Blood</tissue>
    </source>
</reference>
<sequence>MKTPVARGVWSGVGAGALGVAWRKDREKKCLTIFVPAVWSELGLNGRQTRKVMKMRKPAVRRDRKPHVHPPGNYQVG</sequence>
<feature type="compositionally biased region" description="Basic residues" evidence="1">
    <location>
        <begin position="54"/>
        <end position="68"/>
    </location>
</feature>
<keyword evidence="3" id="KW-1185">Reference proteome</keyword>
<accession>A0A5N4DX10</accession>
<evidence type="ECO:0000313" key="2">
    <source>
        <dbReference type="EMBL" id="KAB1275681.1"/>
    </source>
</evidence>
<dbReference type="Proteomes" id="UP000299084">
    <property type="component" value="Unassembled WGS sequence"/>
</dbReference>
<proteinExistence type="predicted"/>
<dbReference type="EMBL" id="JWIN03000008">
    <property type="protein sequence ID" value="KAB1275681.1"/>
    <property type="molecule type" value="Genomic_DNA"/>
</dbReference>
<evidence type="ECO:0000256" key="1">
    <source>
        <dbReference type="SAM" id="MobiDB-lite"/>
    </source>
</evidence>